<reference evidence="3" key="1">
    <citation type="submission" date="2016-08" db="EMBL/GenBank/DDBJ databases">
        <authorList>
            <person name="Varghese N."/>
            <person name="Submissions Spin"/>
        </authorList>
    </citation>
    <scope>NUCLEOTIDE SEQUENCE [LARGE SCALE GENOMIC DNA]</scope>
    <source>
        <strain evidence="3">SGD-1123</strain>
    </source>
</reference>
<keyword evidence="3" id="KW-1185">Reference proteome</keyword>
<accession>A0A0V8HN71</accession>
<gene>
    <name evidence="2" type="ORF">GA0061094_1332</name>
</gene>
<name>A0A0V8HN71_9BACI</name>
<sequence length="327" mass="35034">MVDKPDGKKKISIKINGEKTEYEEDIRVHDWKLGNAEAAAGEEKLEDTGFDWNLADETPQPPKEYKKINYVSGKKKKNKKSFKNPFQDSINLIMSIIGAVVVGAVLGFGTLKVITNTDGEAAPAATLQDETSAGMTEGNESAGSVKLKELSTAILQGGVFSTKESLAAMQDTLTSKGISSASVEKDGQWFLLLGVSADVETAKLLGEDLKGDGVDVYAKDFQLGAKEIKASNNEKAFLEKANGLYAILAEESSNGVVSGKGNESAAGSIEPVLKEIEAIEVTQEPIVKMKESIQNAAKQTVTMKTKEDAEKVQGDLLGYLESYSSLQ</sequence>
<keyword evidence="1" id="KW-0472">Membrane</keyword>
<evidence type="ECO:0000313" key="2">
    <source>
        <dbReference type="EMBL" id="SCB90917.1"/>
    </source>
</evidence>
<feature type="transmembrane region" description="Helical" evidence="1">
    <location>
        <begin position="89"/>
        <end position="111"/>
    </location>
</feature>
<organism evidence="2 3">
    <name type="scientific">[Bacillus] enclensis</name>
    <dbReference type="NCBI Taxonomy" id="1402860"/>
    <lineage>
        <taxon>Bacteria</taxon>
        <taxon>Bacillati</taxon>
        <taxon>Bacillota</taxon>
        <taxon>Bacilli</taxon>
        <taxon>Bacillales</taxon>
        <taxon>Bacillaceae</taxon>
        <taxon>Rossellomorea</taxon>
    </lineage>
</organism>
<dbReference type="RefSeq" id="WP_058297890.1">
    <property type="nucleotide sequence ID" value="NZ_FMAU01000001.1"/>
</dbReference>
<evidence type="ECO:0000256" key="1">
    <source>
        <dbReference type="SAM" id="Phobius"/>
    </source>
</evidence>
<proteinExistence type="predicted"/>
<evidence type="ECO:0000313" key="3">
    <source>
        <dbReference type="Proteomes" id="UP000181997"/>
    </source>
</evidence>
<dbReference type="OrthoDB" id="2966654at2"/>
<protein>
    <recommendedName>
        <fullName evidence="4">Stage II sporulation protein B</fullName>
    </recommendedName>
</protein>
<dbReference type="EMBL" id="FMAU01000001">
    <property type="protein sequence ID" value="SCB90917.1"/>
    <property type="molecule type" value="Genomic_DNA"/>
</dbReference>
<keyword evidence="1" id="KW-1133">Transmembrane helix</keyword>
<evidence type="ECO:0008006" key="4">
    <source>
        <dbReference type="Google" id="ProtNLM"/>
    </source>
</evidence>
<dbReference type="AlphaFoldDB" id="A0A0V8HN71"/>
<keyword evidence="1" id="KW-0812">Transmembrane</keyword>
<dbReference type="Proteomes" id="UP000181997">
    <property type="component" value="Unassembled WGS sequence"/>
</dbReference>